<reference evidence="1" key="1">
    <citation type="submission" date="2020-09" db="EMBL/GenBank/DDBJ databases">
        <authorList>
            <person name="Blom J."/>
        </authorList>
    </citation>
    <scope>NUCLEOTIDE SEQUENCE</scope>
    <source>
        <strain evidence="1">No.66</strain>
    </source>
</reference>
<sequence>MTSPVGGLVERMLEAMSENNEFSVFISPEQKRVLIC</sequence>
<evidence type="ECO:0000313" key="1">
    <source>
        <dbReference type="EMBL" id="CAD5920696.1"/>
    </source>
</evidence>
<dbReference type="Proteomes" id="UP001153761">
    <property type="component" value="Chromosome"/>
</dbReference>
<organism evidence="1 2">
    <name type="scientific">Planktothrix agardhii</name>
    <name type="common">Oscillatoria agardhii</name>
    <dbReference type="NCBI Taxonomy" id="1160"/>
    <lineage>
        <taxon>Bacteria</taxon>
        <taxon>Bacillati</taxon>
        <taxon>Cyanobacteriota</taxon>
        <taxon>Cyanophyceae</taxon>
        <taxon>Oscillatoriophycideae</taxon>
        <taxon>Oscillatoriales</taxon>
        <taxon>Microcoleaceae</taxon>
        <taxon>Planktothrix</taxon>
    </lineage>
</organism>
<protein>
    <submittedName>
        <fullName evidence="1">Sulfotransferase</fullName>
    </submittedName>
</protein>
<dbReference type="AlphaFoldDB" id="A0AAD1Q0Y4"/>
<name>A0AAD1Q0Y4_PLAAG</name>
<accession>A0AAD1Q0Y4</accession>
<gene>
    <name evidence="1" type="ORF">PANO66_00669</name>
</gene>
<proteinExistence type="predicted"/>
<evidence type="ECO:0000313" key="2">
    <source>
        <dbReference type="Proteomes" id="UP001153761"/>
    </source>
</evidence>
<dbReference type="EMBL" id="LR882963">
    <property type="protein sequence ID" value="CAD5920696.1"/>
    <property type="molecule type" value="Genomic_DNA"/>
</dbReference>